<keyword evidence="2 4" id="KW-0449">Lipoprotein</keyword>
<keyword evidence="5" id="KW-1185">Reference proteome</keyword>
<gene>
    <name evidence="4" type="ORF">G113_10994</name>
</gene>
<dbReference type="Pfam" id="PF02321">
    <property type="entry name" value="OEP"/>
    <property type="match status" value="2"/>
</dbReference>
<dbReference type="NCBIfam" id="TIGR01845">
    <property type="entry name" value="outer_NodT"/>
    <property type="match status" value="1"/>
</dbReference>
<keyword evidence="2" id="KW-0564">Palmitate</keyword>
<organism evidence="4 5">
    <name type="scientific">Aeromonas molluscorum 848</name>
    <dbReference type="NCBI Taxonomy" id="1268236"/>
    <lineage>
        <taxon>Bacteria</taxon>
        <taxon>Pseudomonadati</taxon>
        <taxon>Pseudomonadota</taxon>
        <taxon>Gammaproteobacteria</taxon>
        <taxon>Aeromonadales</taxon>
        <taxon>Aeromonadaceae</taxon>
        <taxon>Aeromonas</taxon>
    </lineage>
</organism>
<sequence length="514" mass="56220">MPPERLSASSNHIRYHRAPIGVALLGSLLLSACTTLGPDYVRPEGGAVTHWQGGSIKQTQARQSTERLDEWWTQLQDPVLNALVQEALTKNPSVRVAGLRILEARAQLGIADASRYPQLQQVSGSALQTGQVRDGPDSHFMSYGLGANLGWEIDFWGKFQRSIEAADASYFSTLAQYDDVQVLMAAQVASLYVNIRTLESRLQISRENARLQARSLEITEKLFKSGNSDELDVQQAKTQYLSTLSGIPTLEASLRQGQNALSTLLARAPGPLPEMGADTGIIPHAKLTLAADLPADLIRRRPDVRSAERLMAAQSALIGVSEAELYPSLTLLGSVGLSATSLSGSSSTLDWGIGPSLKWNVFDHGLLSNAVLVQDARFQQLKESYQNTLLSAAREIDDAAIGFAKNEEQIVLLEQTEQAARRSLDIANIRYREGMADFQRVLDSQRALFSQQERLVSSRGNVMLSLISLYKAMGGGWQQGRSRPLLDEQSQQEMQSRSDWGPLLTDPLPSADAP</sequence>
<dbReference type="RefSeq" id="WP_005901020.1">
    <property type="nucleotide sequence ID" value="NZ_AQGQ01000064.1"/>
</dbReference>
<evidence type="ECO:0000256" key="2">
    <source>
        <dbReference type="RuleBase" id="RU362097"/>
    </source>
</evidence>
<keyword evidence="2" id="KW-0472">Membrane</keyword>
<name>R1F5E0_9GAMM</name>
<dbReference type="GO" id="GO:0009279">
    <property type="term" value="C:cell outer membrane"/>
    <property type="evidence" value="ECO:0007669"/>
    <property type="project" value="UniProtKB-SubCell"/>
</dbReference>
<dbReference type="PROSITE" id="PS51257">
    <property type="entry name" value="PROKAR_LIPOPROTEIN"/>
    <property type="match status" value="1"/>
</dbReference>
<evidence type="ECO:0000256" key="1">
    <source>
        <dbReference type="ARBA" id="ARBA00007613"/>
    </source>
</evidence>
<dbReference type="AlphaFoldDB" id="R1F5E0"/>
<evidence type="ECO:0000313" key="5">
    <source>
        <dbReference type="Proteomes" id="UP000013526"/>
    </source>
</evidence>
<dbReference type="InterPro" id="IPR010131">
    <property type="entry name" value="MdtP/NodT-like"/>
</dbReference>
<proteinExistence type="inferred from homology"/>
<evidence type="ECO:0000313" key="4">
    <source>
        <dbReference type="EMBL" id="EOD55068.1"/>
    </source>
</evidence>
<dbReference type="OrthoDB" id="9770517at2"/>
<dbReference type="PANTHER" id="PTHR30203:SF25">
    <property type="entry name" value="OUTER MEMBRANE PROTEIN-RELATED"/>
    <property type="match status" value="1"/>
</dbReference>
<reference evidence="4 5" key="1">
    <citation type="journal article" date="2013" name="Genome Announc.">
        <title>Draft Genome Sequence of Aeromonas molluscorum Strain 848TT, Isolated from Bivalve Molluscs.</title>
        <authorList>
            <person name="Spataro N."/>
            <person name="Farfan M."/>
            <person name="Albarral V."/>
            <person name="Sanglas A."/>
            <person name="Loren J.G."/>
            <person name="Fuste M.C."/>
            <person name="Bosch E."/>
        </authorList>
    </citation>
    <scope>NUCLEOTIDE SEQUENCE [LARGE SCALE GENOMIC DNA]</scope>
    <source>
        <strain evidence="4 5">848</strain>
    </source>
</reference>
<dbReference type="EMBL" id="AQGQ01000064">
    <property type="protein sequence ID" value="EOD55068.1"/>
    <property type="molecule type" value="Genomic_DNA"/>
</dbReference>
<dbReference type="PANTHER" id="PTHR30203">
    <property type="entry name" value="OUTER MEMBRANE CATION EFFLUX PROTEIN"/>
    <property type="match status" value="1"/>
</dbReference>
<accession>R1F5E0</accession>
<dbReference type="InterPro" id="IPR003423">
    <property type="entry name" value="OMP_efflux"/>
</dbReference>
<dbReference type="Gene3D" id="2.20.200.10">
    <property type="entry name" value="Outer membrane efflux proteins (OEP)"/>
    <property type="match status" value="1"/>
</dbReference>
<comment type="caution">
    <text evidence="4">The sequence shown here is derived from an EMBL/GenBank/DDBJ whole genome shotgun (WGS) entry which is preliminary data.</text>
</comment>
<dbReference type="Gene3D" id="1.20.1600.10">
    <property type="entry name" value="Outer membrane efflux proteins (OEP)"/>
    <property type="match status" value="1"/>
</dbReference>
<dbReference type="Proteomes" id="UP000013526">
    <property type="component" value="Unassembled WGS sequence"/>
</dbReference>
<dbReference type="PATRIC" id="fig|1268236.3.peg.2174"/>
<dbReference type="GO" id="GO:0015562">
    <property type="term" value="F:efflux transmembrane transporter activity"/>
    <property type="evidence" value="ECO:0007669"/>
    <property type="project" value="InterPro"/>
</dbReference>
<comment type="similarity">
    <text evidence="1 2">Belongs to the outer membrane factor (OMF) (TC 1.B.17) family.</text>
</comment>
<dbReference type="SUPFAM" id="SSF56954">
    <property type="entry name" value="Outer membrane efflux proteins (OEP)"/>
    <property type="match status" value="1"/>
</dbReference>
<evidence type="ECO:0000256" key="3">
    <source>
        <dbReference type="SAM" id="MobiDB-lite"/>
    </source>
</evidence>
<feature type="region of interest" description="Disordered" evidence="3">
    <location>
        <begin position="480"/>
        <end position="514"/>
    </location>
</feature>
<feature type="compositionally biased region" description="Polar residues" evidence="3">
    <location>
        <begin position="488"/>
        <end position="498"/>
    </location>
</feature>
<keyword evidence="2" id="KW-1134">Transmembrane beta strand</keyword>
<keyword evidence="2" id="KW-0812">Transmembrane</keyword>
<protein>
    <submittedName>
        <fullName evidence="4">NodT family RND efflux system outer membrane lipoprotein</fullName>
    </submittedName>
</protein>
<comment type="subcellular location">
    <subcellularLocation>
        <location evidence="2">Cell outer membrane</location>
        <topology evidence="2">Lipid-anchor</topology>
    </subcellularLocation>
</comment>